<feature type="region of interest" description="Disordered" evidence="1">
    <location>
        <begin position="596"/>
        <end position="618"/>
    </location>
</feature>
<feature type="compositionally biased region" description="Low complexity" evidence="1">
    <location>
        <begin position="599"/>
        <end position="612"/>
    </location>
</feature>
<proteinExistence type="predicted"/>
<keyword evidence="4" id="KW-1185">Reference proteome</keyword>
<dbReference type="EMBL" id="KV423941">
    <property type="protein sequence ID" value="KZT59359.1"/>
    <property type="molecule type" value="Genomic_DNA"/>
</dbReference>
<evidence type="ECO:0000256" key="1">
    <source>
        <dbReference type="SAM" id="MobiDB-lite"/>
    </source>
</evidence>
<feature type="compositionally biased region" description="Basic and acidic residues" evidence="1">
    <location>
        <begin position="694"/>
        <end position="706"/>
    </location>
</feature>
<feature type="region of interest" description="Disordered" evidence="1">
    <location>
        <begin position="686"/>
        <end position="726"/>
    </location>
</feature>
<feature type="region of interest" description="Disordered" evidence="1">
    <location>
        <begin position="979"/>
        <end position="999"/>
    </location>
</feature>
<evidence type="ECO:0000313" key="3">
    <source>
        <dbReference type="EMBL" id="KZT59359.1"/>
    </source>
</evidence>
<dbReference type="Proteomes" id="UP000076842">
    <property type="component" value="Unassembled WGS sequence"/>
</dbReference>
<evidence type="ECO:0000313" key="4">
    <source>
        <dbReference type="Proteomes" id="UP000076842"/>
    </source>
</evidence>
<organism evidence="3 4">
    <name type="scientific">Calocera cornea HHB12733</name>
    <dbReference type="NCBI Taxonomy" id="1353952"/>
    <lineage>
        <taxon>Eukaryota</taxon>
        <taxon>Fungi</taxon>
        <taxon>Dikarya</taxon>
        <taxon>Basidiomycota</taxon>
        <taxon>Agaricomycotina</taxon>
        <taxon>Dacrymycetes</taxon>
        <taxon>Dacrymycetales</taxon>
        <taxon>Dacrymycetaceae</taxon>
        <taxon>Calocera</taxon>
    </lineage>
</organism>
<dbReference type="InParanoid" id="A0A165HIX5"/>
<feature type="region of interest" description="Disordered" evidence="1">
    <location>
        <begin position="1"/>
        <end position="62"/>
    </location>
</feature>
<dbReference type="Pfam" id="PF20149">
    <property type="entry name" value="DUF6532"/>
    <property type="match status" value="1"/>
</dbReference>
<sequence>MPRWGHPAEVQPRVQRRGEKVGGDASSLGLSADISMAGRGRSRTDVGGGSIQIQQSETDPEYILFGDSTSSVVLQEDANPVRIPNSKKGPSDSPHHPRIRSPGSDRVRQPRNVHWHNDNLYEEADPVPATQRLRNSLKIPSRKNDDNEASEMDITPDDYADYTDVTELLDRRETQVPPDRVPGTLNRPITRRDHRTGGLQTSSRNARKPDERGHRRQGIAATDEFHAIQLYRVMLANSDAFPDSFKAPQWARKSFKTACVDLGVESQYYKSRYLAESRYAHQIQDIVLQREAQLRGEVKTVAAELLLEHYKLPLSRGPEAIGDTIEELITDSLFVYADHWAVYTTAFFKDRRSDGVVFQRVFAEGKRPLLALIVTSIHCALEQWASGEKRSGIAHKFTAHIWKSIYEEHLENITEFAVAFPNRYRRIMHDLFTNAMCDLALPPKSACSYSLRAASGAISKPDRKRSQYAKSLIARLQDDSLAHDEAHMPHAGVEVATEQAPPEGPELEDQHQHGVYDNEKTVSDVFWGGGAGWQNSEDNSISEDDNHITGLTVRSSSQQDDTSFERALISVQGVDTSTTLRSSADPGCRKIHLHHRFSTSRSLGPESSSPSLAGTLDDMTADRGVLRLPRLSGDPAPEDFALNPISTCVSERPSSQSMPRNQSSNEPIGTLQSTEIKKINFEGTTAANGTIVRSHTDMPTKSPEKKRQPRPRRVGPIPRGTVGDEPAVLSAPIAASAASGKLNIPNASDHDFQPLMASTPAFTRGILPLNASDYAVLDNISQSSPSHYMIEQTSFPRLHHVLEAPTVIEAVVTPKMQSPLLAAHPQSLDDVANRKGSSYTVELVAEPSRNAPSSTEPAPMAPAPIPGTTRAALGQLCKEGAGTGPSADGLVDYRDADRLSERHCSELGVTPDEKNATDLQGEISLPQQQQPCLPSLALIVPAMSMQNRSSEGPNQPNDLDVLVETQRRELPKRIRKKPIRLEPELPRSIRRKRVPTRRA</sequence>
<dbReference type="AlphaFoldDB" id="A0A165HIX5"/>
<evidence type="ECO:0000259" key="2">
    <source>
        <dbReference type="Pfam" id="PF20149"/>
    </source>
</evidence>
<feature type="domain" description="DUF6532" evidence="2">
    <location>
        <begin position="226"/>
        <end position="416"/>
    </location>
</feature>
<name>A0A165HIX5_9BASI</name>
<protein>
    <recommendedName>
        <fullName evidence="2">DUF6532 domain-containing protein</fullName>
    </recommendedName>
</protein>
<gene>
    <name evidence="3" type="ORF">CALCODRAFT_536892</name>
</gene>
<dbReference type="STRING" id="1353952.A0A165HIX5"/>
<feature type="compositionally biased region" description="Acidic residues" evidence="1">
    <location>
        <begin position="147"/>
        <end position="161"/>
    </location>
</feature>
<dbReference type="InterPro" id="IPR045341">
    <property type="entry name" value="DUF6532"/>
</dbReference>
<reference evidence="3 4" key="1">
    <citation type="journal article" date="2016" name="Mol. Biol. Evol.">
        <title>Comparative Genomics of Early-Diverging Mushroom-Forming Fungi Provides Insights into the Origins of Lignocellulose Decay Capabilities.</title>
        <authorList>
            <person name="Nagy L.G."/>
            <person name="Riley R."/>
            <person name="Tritt A."/>
            <person name="Adam C."/>
            <person name="Daum C."/>
            <person name="Floudas D."/>
            <person name="Sun H."/>
            <person name="Yadav J.S."/>
            <person name="Pangilinan J."/>
            <person name="Larsson K.H."/>
            <person name="Matsuura K."/>
            <person name="Barry K."/>
            <person name="Labutti K."/>
            <person name="Kuo R."/>
            <person name="Ohm R.A."/>
            <person name="Bhattacharya S.S."/>
            <person name="Shirouzu T."/>
            <person name="Yoshinaga Y."/>
            <person name="Martin F.M."/>
            <person name="Grigoriev I.V."/>
            <person name="Hibbett D.S."/>
        </authorList>
    </citation>
    <scope>NUCLEOTIDE SEQUENCE [LARGE SCALE GENOMIC DNA]</scope>
    <source>
        <strain evidence="3 4">HHB12733</strain>
    </source>
</reference>
<feature type="region of interest" description="Disordered" evidence="1">
    <location>
        <begin position="650"/>
        <end position="672"/>
    </location>
</feature>
<accession>A0A165HIX5</accession>
<feature type="region of interest" description="Disordered" evidence="1">
    <location>
        <begin position="81"/>
        <end position="218"/>
    </location>
</feature>
<feature type="compositionally biased region" description="Basic residues" evidence="1">
    <location>
        <begin position="988"/>
        <end position="999"/>
    </location>
</feature>
<dbReference type="OrthoDB" id="3225557at2759"/>